<reference evidence="2" key="2">
    <citation type="submission" date="2005-04" db="EMBL/GenBank/DDBJ databases">
        <authorList>
            <person name="Buell C.R."/>
            <person name="Wing R.A."/>
            <person name="McCombie W.A."/>
            <person name="Ouyang S."/>
        </authorList>
    </citation>
    <scope>NUCLEOTIDE SEQUENCE</scope>
</reference>
<feature type="compositionally biased region" description="Low complexity" evidence="1">
    <location>
        <begin position="38"/>
        <end position="47"/>
    </location>
</feature>
<evidence type="ECO:0000313" key="2">
    <source>
        <dbReference type="EMBL" id="ABA95181.1"/>
    </source>
</evidence>
<evidence type="ECO:0000256" key="1">
    <source>
        <dbReference type="SAM" id="MobiDB-lite"/>
    </source>
</evidence>
<dbReference type="EMBL" id="DP000010">
    <property type="protein sequence ID" value="ABA95181.1"/>
    <property type="molecule type" value="Genomic_DNA"/>
</dbReference>
<dbReference type="AlphaFoldDB" id="Q2R054"/>
<feature type="compositionally biased region" description="Polar residues" evidence="1">
    <location>
        <begin position="1"/>
        <end position="10"/>
    </location>
</feature>
<protein>
    <submittedName>
        <fullName evidence="2">Uncharacterized protein</fullName>
    </submittedName>
</protein>
<sequence>MATSSLNPNSIVDLEKGTPAAKKKRTACRDEDEDDDGSTSTDAHTKK</sequence>
<gene>
    <name evidence="2" type="ordered locus">LOC_Os11g43729</name>
</gene>
<proteinExistence type="predicted"/>
<organism evidence="2">
    <name type="scientific">Oryza sativa subsp. japonica</name>
    <name type="common">Rice</name>
    <dbReference type="NCBI Taxonomy" id="39947"/>
    <lineage>
        <taxon>Eukaryota</taxon>
        <taxon>Viridiplantae</taxon>
        <taxon>Streptophyta</taxon>
        <taxon>Embryophyta</taxon>
        <taxon>Tracheophyta</taxon>
        <taxon>Spermatophyta</taxon>
        <taxon>Magnoliopsida</taxon>
        <taxon>Liliopsida</taxon>
        <taxon>Poales</taxon>
        <taxon>Poaceae</taxon>
        <taxon>BOP clade</taxon>
        <taxon>Oryzoideae</taxon>
        <taxon>Oryzeae</taxon>
        <taxon>Oryzinae</taxon>
        <taxon>Oryza</taxon>
        <taxon>Oryza sativa</taxon>
    </lineage>
</organism>
<reference evidence="2" key="1">
    <citation type="journal article" date="2005" name="BMC Biol.">
        <title>The sequence of rice chromosomes 11 and 12, rich in disease resistance genes and recent gene duplications.</title>
        <authorList>
            <consortium name="The rice chromosomes 11 and 12 sequencing consortia"/>
        </authorList>
    </citation>
    <scope>NUCLEOTIDE SEQUENCE [LARGE SCALE GENOMIC DNA]</scope>
</reference>
<accession>Q2R054</accession>
<name>Q2R054_ORYSJ</name>
<feature type="region of interest" description="Disordered" evidence="1">
    <location>
        <begin position="1"/>
        <end position="47"/>
    </location>
</feature>
<reference evidence="2" key="3">
    <citation type="submission" date="2006-01" db="EMBL/GenBank/DDBJ databases">
        <authorList>
            <person name="Buell R."/>
        </authorList>
    </citation>
    <scope>NUCLEOTIDE SEQUENCE</scope>
</reference>